<dbReference type="GO" id="GO:0005576">
    <property type="term" value="C:extracellular region"/>
    <property type="evidence" value="ECO:0007669"/>
    <property type="project" value="UniProtKB-SubCell"/>
</dbReference>
<sequence length="243" mass="26192">MDSANKIASHKVDIPAAAINVGNIDLSNALRDLGGDPSRIYDRKNDGDLSFILDITPIVGTGKELGQLIKGEDLVTGQKYGSEDYAWGTLAVVSGGTSRVVGKVVGKIGDLEKKGKALENATKGTSGIGWSMPRGGGVIEGRKYTEHALERMAPDTIQVRAELTKRARERAERNGYTFGSKEYMEELKKVDPRGVTPSVVEETIKHSTKKPGNKPGLWQYDGKDVRVVLNDNGDVVSVVPNKS</sequence>
<proteinExistence type="predicted"/>
<reference evidence="4 5" key="1">
    <citation type="submission" date="2017-09" db="EMBL/GenBank/DDBJ databases">
        <title>Large-scale bioinformatics analysis of Bacillus genomes uncovers conserved roles of natural products in bacterial physiology.</title>
        <authorList>
            <consortium name="Agbiome Team Llc"/>
            <person name="Bleich R.M."/>
            <person name="Grubbs K.J."/>
            <person name="Santa Maria K.C."/>
            <person name="Allen S.E."/>
            <person name="Farag S."/>
            <person name="Shank E.A."/>
            <person name="Bowers A."/>
        </authorList>
    </citation>
    <scope>NUCLEOTIDE SEQUENCE [LARGE SCALE GENOMIC DNA]</scope>
    <source>
        <strain evidence="4 5">AFS096845</strain>
    </source>
</reference>
<evidence type="ECO:0000313" key="4">
    <source>
        <dbReference type="EMBL" id="PEC20250.1"/>
    </source>
</evidence>
<name>A0A2A7HTK4_BACCE</name>
<comment type="subcellular location">
    <subcellularLocation>
        <location evidence="1">Secreted</location>
    </subcellularLocation>
</comment>
<dbReference type="InterPro" id="IPR027797">
    <property type="entry name" value="PT-TG_dom"/>
</dbReference>
<dbReference type="AlphaFoldDB" id="A0A2A7HTK4"/>
<dbReference type="EMBL" id="NVLK01000047">
    <property type="protein sequence ID" value="PEC20250.1"/>
    <property type="molecule type" value="Genomic_DNA"/>
</dbReference>
<feature type="domain" description="Pre-toxin TG" evidence="3">
    <location>
        <begin position="48"/>
        <end position="110"/>
    </location>
</feature>
<accession>A0A2A7HTK4</accession>
<comment type="caution">
    <text evidence="4">The sequence shown here is derived from an EMBL/GenBank/DDBJ whole genome shotgun (WGS) entry which is preliminary data.</text>
</comment>
<evidence type="ECO:0000313" key="5">
    <source>
        <dbReference type="Proteomes" id="UP000220006"/>
    </source>
</evidence>
<evidence type="ECO:0000256" key="1">
    <source>
        <dbReference type="ARBA" id="ARBA00004613"/>
    </source>
</evidence>
<keyword evidence="2" id="KW-0964">Secreted</keyword>
<evidence type="ECO:0000259" key="3">
    <source>
        <dbReference type="Pfam" id="PF14449"/>
    </source>
</evidence>
<gene>
    <name evidence="4" type="ORF">COM96_20620</name>
</gene>
<evidence type="ECO:0000256" key="2">
    <source>
        <dbReference type="ARBA" id="ARBA00022525"/>
    </source>
</evidence>
<organism evidence="4 5">
    <name type="scientific">Bacillus cereus</name>
    <dbReference type="NCBI Taxonomy" id="1396"/>
    <lineage>
        <taxon>Bacteria</taxon>
        <taxon>Bacillati</taxon>
        <taxon>Bacillota</taxon>
        <taxon>Bacilli</taxon>
        <taxon>Bacillales</taxon>
        <taxon>Bacillaceae</taxon>
        <taxon>Bacillus</taxon>
        <taxon>Bacillus cereus group</taxon>
    </lineage>
</organism>
<dbReference type="Proteomes" id="UP000220006">
    <property type="component" value="Unassembled WGS sequence"/>
</dbReference>
<protein>
    <recommendedName>
        <fullName evidence="3">Pre-toxin TG domain-containing protein</fullName>
    </recommendedName>
</protein>
<dbReference type="Pfam" id="PF14449">
    <property type="entry name" value="PT-TG"/>
    <property type="match status" value="1"/>
</dbReference>